<evidence type="ECO:0000256" key="4">
    <source>
        <dbReference type="ARBA" id="ARBA00022679"/>
    </source>
</evidence>
<evidence type="ECO:0000256" key="2">
    <source>
        <dbReference type="ARBA" id="ARBA00022475"/>
    </source>
</evidence>
<feature type="transmembrane region" description="Helical" evidence="8">
    <location>
        <begin position="348"/>
        <end position="367"/>
    </location>
</feature>
<feature type="transmembrane region" description="Helical" evidence="8">
    <location>
        <begin position="167"/>
        <end position="184"/>
    </location>
</feature>
<feature type="transmembrane region" description="Helical" evidence="8">
    <location>
        <begin position="190"/>
        <end position="205"/>
    </location>
</feature>
<keyword evidence="7 8" id="KW-0472">Membrane</keyword>
<comment type="subcellular location">
    <subcellularLocation>
        <location evidence="1">Cell membrane</location>
        <topology evidence="1">Multi-pass membrane protein</topology>
    </subcellularLocation>
</comment>
<dbReference type="GO" id="GO:0009103">
    <property type="term" value="P:lipopolysaccharide biosynthetic process"/>
    <property type="evidence" value="ECO:0007669"/>
    <property type="project" value="UniProtKB-ARBA"/>
</dbReference>
<reference evidence="10 11" key="1">
    <citation type="journal article" date="2015" name="Nature">
        <title>rRNA introns, odd ribosomes, and small enigmatic genomes across a large radiation of phyla.</title>
        <authorList>
            <person name="Brown C.T."/>
            <person name="Hug L.A."/>
            <person name="Thomas B.C."/>
            <person name="Sharon I."/>
            <person name="Castelle C.J."/>
            <person name="Singh A."/>
            <person name="Wilkins M.J."/>
            <person name="Williams K.H."/>
            <person name="Banfield J.F."/>
        </authorList>
    </citation>
    <scope>NUCLEOTIDE SEQUENCE [LARGE SCALE GENOMIC DNA]</scope>
</reference>
<organism evidence="10 11">
    <name type="scientific">Candidatus Woesebacteria bacterium GW2011_GWB1_43_14</name>
    <dbReference type="NCBI Taxonomy" id="1618578"/>
    <lineage>
        <taxon>Bacteria</taxon>
        <taxon>Candidatus Woeseibacteriota</taxon>
    </lineage>
</organism>
<dbReference type="GO" id="GO:0005886">
    <property type="term" value="C:plasma membrane"/>
    <property type="evidence" value="ECO:0007669"/>
    <property type="project" value="UniProtKB-SubCell"/>
</dbReference>
<evidence type="ECO:0000256" key="1">
    <source>
        <dbReference type="ARBA" id="ARBA00004651"/>
    </source>
</evidence>
<dbReference type="GO" id="GO:0000030">
    <property type="term" value="F:mannosyltransferase activity"/>
    <property type="evidence" value="ECO:0007669"/>
    <property type="project" value="InterPro"/>
</dbReference>
<evidence type="ECO:0000256" key="6">
    <source>
        <dbReference type="ARBA" id="ARBA00022989"/>
    </source>
</evidence>
<dbReference type="InterPro" id="IPR050297">
    <property type="entry name" value="LipidA_mod_glycosyltrf_83"/>
</dbReference>
<evidence type="ECO:0000256" key="8">
    <source>
        <dbReference type="SAM" id="Phobius"/>
    </source>
</evidence>
<evidence type="ECO:0000313" key="10">
    <source>
        <dbReference type="EMBL" id="KKS97251.1"/>
    </source>
</evidence>
<keyword evidence="3" id="KW-0328">Glycosyltransferase</keyword>
<feature type="transmembrane region" description="Helical" evidence="8">
    <location>
        <begin position="296"/>
        <end position="314"/>
    </location>
</feature>
<dbReference type="PANTHER" id="PTHR33908">
    <property type="entry name" value="MANNOSYLTRANSFERASE YKCB-RELATED"/>
    <property type="match status" value="1"/>
</dbReference>
<dbReference type="InterPro" id="IPR003342">
    <property type="entry name" value="ArnT-like_N"/>
</dbReference>
<evidence type="ECO:0000313" key="11">
    <source>
        <dbReference type="Proteomes" id="UP000034090"/>
    </source>
</evidence>
<dbReference type="STRING" id="1618578.UV74_C0013G0373"/>
<name>A0A0G1FQE8_9BACT</name>
<dbReference type="GO" id="GO:0006493">
    <property type="term" value="P:protein O-linked glycosylation"/>
    <property type="evidence" value="ECO:0007669"/>
    <property type="project" value="InterPro"/>
</dbReference>
<comment type="caution">
    <text evidence="10">The sequence shown here is derived from an EMBL/GenBank/DDBJ whole genome shotgun (WGS) entry which is preliminary data.</text>
</comment>
<dbReference type="Proteomes" id="UP000034090">
    <property type="component" value="Unassembled WGS sequence"/>
</dbReference>
<gene>
    <name evidence="10" type="ORF">UV74_C0013G0373</name>
</gene>
<keyword evidence="4" id="KW-0808">Transferase</keyword>
<dbReference type="Pfam" id="PF02366">
    <property type="entry name" value="PMT"/>
    <property type="match status" value="1"/>
</dbReference>
<keyword evidence="6 8" id="KW-1133">Transmembrane helix</keyword>
<dbReference type="EMBL" id="LCFQ01000013">
    <property type="protein sequence ID" value="KKS97251.1"/>
    <property type="molecule type" value="Genomic_DNA"/>
</dbReference>
<feature type="transmembrane region" description="Helical" evidence="8">
    <location>
        <begin position="121"/>
        <end position="137"/>
    </location>
</feature>
<feature type="domain" description="ArnT-like N-terminal" evidence="9">
    <location>
        <begin position="14"/>
        <end position="230"/>
    </location>
</feature>
<evidence type="ECO:0000256" key="3">
    <source>
        <dbReference type="ARBA" id="ARBA00022676"/>
    </source>
</evidence>
<feature type="transmembrane region" description="Helical" evidence="8">
    <location>
        <begin position="95"/>
        <end position="114"/>
    </location>
</feature>
<dbReference type="AlphaFoldDB" id="A0A0G1FQE8"/>
<proteinExistence type="predicted"/>
<evidence type="ECO:0000256" key="5">
    <source>
        <dbReference type="ARBA" id="ARBA00022692"/>
    </source>
</evidence>
<dbReference type="PANTHER" id="PTHR33908:SF11">
    <property type="entry name" value="MEMBRANE PROTEIN"/>
    <property type="match status" value="1"/>
</dbReference>
<feature type="transmembrane region" description="Helical" evidence="8">
    <location>
        <begin position="374"/>
        <end position="394"/>
    </location>
</feature>
<sequence>MKKSSRFFGLGILVVFLLALVLRTYRLPNLPISLSMDEVTFGYAAYAVMETGRDEQGKLLPLYFRGIGDYKPPIDVYLKIPFIYIFGLNELSVRLPGAILGSLSVLFVILILMTLKFKERYSLLAGFWLAISGWHIFFSRAGFEAVTALFFLLAGLYFFMSWVRKGYALFFYLFILSFSLSVWSYHAERLFIPVLSIALIALYKKEFKKLVTNKRDLLQILLVLLFFLIPFLYISLFTLGVRARAEDLWIGKEIGLLDNPYGFFRLLVGQYLSYFDPRFIFWKAIGMTPKGYTDLGIIYFIDVPIILAGIYSVIKSKNRDIKNIVYLFLFLGPLPGAVARGDASPIRILQWVPLFAILYASGSEYFLEKRVPKIAILVYSLALVINASLFWSIYRNSFHKYYGDLWHYGYKEAANYVCENHQRYNEIVFTDKYGIELPKVKTIPHYYVLFHCGISPKNYLDNDQILNIEFRQPQWRLDKEMENALLIGSPWDFPEDFDAKRIMKIIQFPGGKPAFYFVETNEKN</sequence>
<keyword evidence="2" id="KW-1003">Cell membrane</keyword>
<evidence type="ECO:0000259" key="9">
    <source>
        <dbReference type="Pfam" id="PF02366"/>
    </source>
</evidence>
<feature type="transmembrane region" description="Helical" evidence="8">
    <location>
        <begin position="143"/>
        <end position="160"/>
    </location>
</feature>
<evidence type="ECO:0000256" key="7">
    <source>
        <dbReference type="ARBA" id="ARBA00023136"/>
    </source>
</evidence>
<feature type="transmembrane region" description="Helical" evidence="8">
    <location>
        <begin position="217"/>
        <end position="239"/>
    </location>
</feature>
<accession>A0A0G1FQE8</accession>
<keyword evidence="5 8" id="KW-0812">Transmembrane</keyword>
<protein>
    <recommendedName>
        <fullName evidence="9">ArnT-like N-terminal domain-containing protein</fullName>
    </recommendedName>
</protein>
<dbReference type="GO" id="GO:0016763">
    <property type="term" value="F:pentosyltransferase activity"/>
    <property type="evidence" value="ECO:0007669"/>
    <property type="project" value="TreeGrafter"/>
</dbReference>
<feature type="transmembrane region" description="Helical" evidence="8">
    <location>
        <begin position="323"/>
        <end position="342"/>
    </location>
</feature>